<dbReference type="Gene3D" id="1.10.1300.10">
    <property type="entry name" value="3'5'-cyclic nucleotide phosphodiesterase, catalytic domain"/>
    <property type="match status" value="1"/>
</dbReference>
<dbReference type="SUPFAM" id="SSF109604">
    <property type="entry name" value="HD-domain/PDEase-like"/>
    <property type="match status" value="1"/>
</dbReference>
<evidence type="ECO:0000313" key="7">
    <source>
        <dbReference type="Proteomes" id="UP000272942"/>
    </source>
</evidence>
<keyword evidence="7" id="KW-1185">Reference proteome</keyword>
<proteinExistence type="predicted"/>
<evidence type="ECO:0000256" key="1">
    <source>
        <dbReference type="ARBA" id="ARBA00022723"/>
    </source>
</evidence>
<dbReference type="InterPro" id="IPR002073">
    <property type="entry name" value="PDEase_catalytic_dom"/>
</dbReference>
<dbReference type="Pfam" id="PF00233">
    <property type="entry name" value="PDEase_I"/>
    <property type="match status" value="1"/>
</dbReference>
<reference evidence="6 7" key="2">
    <citation type="submission" date="2018-11" db="EMBL/GenBank/DDBJ databases">
        <authorList>
            <consortium name="Pathogen Informatics"/>
        </authorList>
    </citation>
    <scope>NUCLEOTIDE SEQUENCE [LARGE SCALE GENOMIC DNA]</scope>
    <source>
        <strain evidence="6 7">Egypt</strain>
    </source>
</reference>
<dbReference type="InterPro" id="IPR036971">
    <property type="entry name" value="PDEase_catalytic_dom_sf"/>
</dbReference>
<keyword evidence="2" id="KW-0378">Hydrolase</keyword>
<evidence type="ECO:0000313" key="6">
    <source>
        <dbReference type="EMBL" id="VDP89137.1"/>
    </source>
</evidence>
<feature type="binding site" evidence="3">
    <location>
        <position position="54"/>
    </location>
    <ligand>
        <name>Zn(2+)</name>
        <dbReference type="ChEBI" id="CHEBI:29105"/>
        <label>1</label>
    </ligand>
</feature>
<dbReference type="WBParaSite" id="ECPE_0001196601-mRNA-1">
    <property type="protein sequence ID" value="ECPE_0001196601-mRNA-1"/>
    <property type="gene ID" value="ECPE_0001196601"/>
</dbReference>
<evidence type="ECO:0000256" key="2">
    <source>
        <dbReference type="ARBA" id="ARBA00022801"/>
    </source>
</evidence>
<organism evidence="8">
    <name type="scientific">Echinostoma caproni</name>
    <dbReference type="NCBI Taxonomy" id="27848"/>
    <lineage>
        <taxon>Eukaryota</taxon>
        <taxon>Metazoa</taxon>
        <taxon>Spiralia</taxon>
        <taxon>Lophotrochozoa</taxon>
        <taxon>Platyhelminthes</taxon>
        <taxon>Trematoda</taxon>
        <taxon>Digenea</taxon>
        <taxon>Plagiorchiida</taxon>
        <taxon>Echinostomata</taxon>
        <taxon>Echinostomatoidea</taxon>
        <taxon>Echinostomatidae</taxon>
        <taxon>Echinostoma</taxon>
    </lineage>
</organism>
<accession>A0A183AY96</accession>
<dbReference type="GO" id="GO:0007165">
    <property type="term" value="P:signal transduction"/>
    <property type="evidence" value="ECO:0007669"/>
    <property type="project" value="InterPro"/>
</dbReference>
<dbReference type="OrthoDB" id="189220at2759"/>
<evidence type="ECO:0000259" key="5">
    <source>
        <dbReference type="PROSITE" id="PS51845"/>
    </source>
</evidence>
<dbReference type="PRINTS" id="PR00387">
    <property type="entry name" value="PDIESTERASE1"/>
</dbReference>
<feature type="region of interest" description="Disordered" evidence="4">
    <location>
        <begin position="148"/>
        <end position="187"/>
    </location>
</feature>
<dbReference type="EMBL" id="UZAN01051806">
    <property type="protein sequence ID" value="VDP89137.1"/>
    <property type="molecule type" value="Genomic_DNA"/>
</dbReference>
<evidence type="ECO:0000256" key="3">
    <source>
        <dbReference type="PIRSR" id="PIRSR623088-3"/>
    </source>
</evidence>
<feature type="compositionally biased region" description="Low complexity" evidence="4">
    <location>
        <begin position="344"/>
        <end position="357"/>
    </location>
</feature>
<dbReference type="InterPro" id="IPR023088">
    <property type="entry name" value="PDEase"/>
</dbReference>
<keyword evidence="1 3" id="KW-0479">Metal-binding</keyword>
<reference evidence="8" key="1">
    <citation type="submission" date="2016-06" db="UniProtKB">
        <authorList>
            <consortium name="WormBaseParasite"/>
        </authorList>
    </citation>
    <scope>IDENTIFICATION</scope>
</reference>
<evidence type="ECO:0000313" key="8">
    <source>
        <dbReference type="WBParaSite" id="ECPE_0001196601-mRNA-1"/>
    </source>
</evidence>
<dbReference type="GO" id="GO:0046872">
    <property type="term" value="F:metal ion binding"/>
    <property type="evidence" value="ECO:0007669"/>
    <property type="project" value="UniProtKB-KW"/>
</dbReference>
<gene>
    <name evidence="6" type="ORF">ECPE_LOCUS11931</name>
</gene>
<feature type="region of interest" description="Disordered" evidence="4">
    <location>
        <begin position="343"/>
        <end position="382"/>
    </location>
</feature>
<dbReference type="GO" id="GO:0004114">
    <property type="term" value="F:3',5'-cyclic-nucleotide phosphodiesterase activity"/>
    <property type="evidence" value="ECO:0007669"/>
    <property type="project" value="InterPro"/>
</dbReference>
<dbReference type="PROSITE" id="PS51845">
    <property type="entry name" value="PDEASE_I_2"/>
    <property type="match status" value="1"/>
</dbReference>
<name>A0A183AY96_9TREM</name>
<feature type="domain" description="PDEase" evidence="5">
    <location>
        <begin position="1"/>
        <end position="151"/>
    </location>
</feature>
<evidence type="ECO:0000256" key="4">
    <source>
        <dbReference type="SAM" id="MobiDB-lite"/>
    </source>
</evidence>
<dbReference type="Proteomes" id="UP000272942">
    <property type="component" value="Unassembled WGS sequence"/>
</dbReference>
<dbReference type="AlphaFoldDB" id="A0A183AY96"/>
<protein>
    <submittedName>
        <fullName evidence="8">PDEase domain-containing protein</fullName>
    </submittedName>
</protein>
<dbReference type="PANTHER" id="PTHR11347">
    <property type="entry name" value="CYCLIC NUCLEOTIDE PHOSPHODIESTERASE"/>
    <property type="match status" value="1"/>
</dbReference>
<sequence>MADSSRISASIVLYFTGPFEGHGNLVDAKKNCPSSVYTPAERILLLQMSLKCADISNPCRPWQLCRQWAQRICAEFFCQGDQERNRWALTPAKANDRTCSSVPAIQVGFIENLIKPLFSTWHEFFQTNLTRELLHYLDSNLTSWTRKLNKGQERDGEINQTPSECTRKKTPKPTESKPTRKTKKVFKSKGCVGRKKADAKSHNHQVTFALNCDESSSAKVVAVSGTPPAFELTAATEHELCAISGLHTFLITTRGLRRHSLPETQGAIRKTFNFTLSSSKRNPPMLVLDTRSGRLFRPGVLPRTSANLSSQVNTTSHLKTGPKSLRTASANILQTLCEDLMHHPQQSPQEQSQQQQQCGNPQNHGSPDAVNPFPLPDAWHVPDRTGYQPTLAINLSATDFVTLAHRRSSVPLIDK</sequence>